<feature type="region of interest" description="Disordered" evidence="9">
    <location>
        <begin position="69"/>
        <end position="88"/>
    </location>
</feature>
<evidence type="ECO:0000256" key="9">
    <source>
        <dbReference type="SAM" id="MobiDB-lite"/>
    </source>
</evidence>
<organism evidence="10 11">
    <name type="scientific">Pseudonaja textilis</name>
    <name type="common">Eastern brown snake</name>
    <dbReference type="NCBI Taxonomy" id="8673"/>
    <lineage>
        <taxon>Eukaryota</taxon>
        <taxon>Metazoa</taxon>
        <taxon>Chordata</taxon>
        <taxon>Craniata</taxon>
        <taxon>Vertebrata</taxon>
        <taxon>Euteleostomi</taxon>
        <taxon>Lepidosauria</taxon>
        <taxon>Squamata</taxon>
        <taxon>Bifurcata</taxon>
        <taxon>Unidentata</taxon>
        <taxon>Episquamata</taxon>
        <taxon>Toxicofera</taxon>
        <taxon>Serpentes</taxon>
        <taxon>Colubroidea</taxon>
        <taxon>Elapidae</taxon>
        <taxon>Hydrophiinae</taxon>
        <taxon>Pseudonaja</taxon>
    </lineage>
</organism>
<reference evidence="10" key="1">
    <citation type="submission" date="2025-08" db="UniProtKB">
        <authorList>
            <consortium name="Ensembl"/>
        </authorList>
    </citation>
    <scope>IDENTIFICATION</scope>
</reference>
<evidence type="ECO:0000256" key="8">
    <source>
        <dbReference type="ARBA" id="ARBA00039272"/>
    </source>
</evidence>
<dbReference type="GO" id="GO:0060271">
    <property type="term" value="P:cilium assembly"/>
    <property type="evidence" value="ECO:0007669"/>
    <property type="project" value="TreeGrafter"/>
</dbReference>
<evidence type="ECO:0000313" key="10">
    <source>
        <dbReference type="Ensembl" id="ENSPTXP00000017625.1"/>
    </source>
</evidence>
<evidence type="ECO:0000256" key="4">
    <source>
        <dbReference type="ARBA" id="ARBA00023212"/>
    </source>
</evidence>
<comment type="subcellular location">
    <subcellularLocation>
        <location evidence="1">Cytoplasm</location>
        <location evidence="1">Cytoskeleton</location>
        <location evidence="1">Cilium basal body</location>
    </subcellularLocation>
</comment>
<dbReference type="Proteomes" id="UP000472273">
    <property type="component" value="Unplaced"/>
</dbReference>
<dbReference type="Ensembl" id="ENSPTXT00000018155.1">
    <property type="protein sequence ID" value="ENSPTXP00000017625.1"/>
    <property type="gene ID" value="ENSPTXG00000012123.1"/>
</dbReference>
<evidence type="ECO:0000256" key="2">
    <source>
        <dbReference type="ARBA" id="ARBA00022490"/>
    </source>
</evidence>
<comment type="function">
    <text evidence="6">Component of the tectonic-like complex, a complex localized at the transition zone of primary cilia and acting as a barrier that prevents diffusion of transmembrane proteins between the cilia and plasma membranes.</text>
</comment>
<evidence type="ECO:0000256" key="5">
    <source>
        <dbReference type="ARBA" id="ARBA00023273"/>
    </source>
</evidence>
<keyword evidence="3" id="KW-0970">Cilium biogenesis/degradation</keyword>
<evidence type="ECO:0000313" key="11">
    <source>
        <dbReference type="Proteomes" id="UP000472273"/>
    </source>
</evidence>
<dbReference type="OMA" id="HICVTIF"/>
<name>A0A670Z0Y6_PSETE</name>
<comment type="similarity">
    <text evidence="7">Belongs to the B9D family.</text>
</comment>
<accession>A0A670Z0Y6</accession>
<dbReference type="AlphaFoldDB" id="A0A670Z0Y6"/>
<evidence type="ECO:0000256" key="6">
    <source>
        <dbReference type="ARBA" id="ARBA00037672"/>
    </source>
</evidence>
<dbReference type="InterPro" id="IPR010796">
    <property type="entry name" value="C2_B9-type_dom"/>
</dbReference>
<dbReference type="GO" id="GO:0036038">
    <property type="term" value="C:MKS complex"/>
    <property type="evidence" value="ECO:0007669"/>
    <property type="project" value="TreeGrafter"/>
</dbReference>
<keyword evidence="2" id="KW-0963">Cytoplasm</keyword>
<proteinExistence type="inferred from homology"/>
<keyword evidence="4" id="KW-0206">Cytoskeleton</keyword>
<keyword evidence="11" id="KW-1185">Reference proteome</keyword>
<dbReference type="PROSITE" id="PS51381">
    <property type="entry name" value="C2_B9"/>
    <property type="match status" value="1"/>
</dbReference>
<evidence type="ECO:0000256" key="3">
    <source>
        <dbReference type="ARBA" id="ARBA00022794"/>
    </source>
</evidence>
<protein>
    <recommendedName>
        <fullName evidence="8">B9 domain-containing protein 2</fullName>
    </recommendedName>
</protein>
<sequence>MAEVHVIGQIVGASGFPSSSLFCKWGIHTGASWKLLSGLREGQTQVDHPQLGDTAYWCHPIDVHFATKGLQGEGEEEEEGGDATSGRKAVLGTVGQSFPHSSTHLTGLLL</sequence>
<keyword evidence="5" id="KW-0966">Cell projection</keyword>
<reference evidence="10" key="2">
    <citation type="submission" date="2025-09" db="UniProtKB">
        <authorList>
            <consortium name="Ensembl"/>
        </authorList>
    </citation>
    <scope>IDENTIFICATION</scope>
</reference>
<dbReference type="PANTHER" id="PTHR12968">
    <property type="entry name" value="B9 DOMAIN-CONTAINING"/>
    <property type="match status" value="1"/>
</dbReference>
<dbReference type="PANTHER" id="PTHR12968:SF2">
    <property type="entry name" value="B9 DOMAIN-CONTAINING PROTEIN 2"/>
    <property type="match status" value="1"/>
</dbReference>
<dbReference type="GeneTree" id="ENSGT00940000171855"/>
<evidence type="ECO:0000256" key="1">
    <source>
        <dbReference type="ARBA" id="ARBA00004120"/>
    </source>
</evidence>
<dbReference type="Pfam" id="PF07162">
    <property type="entry name" value="B9-C2"/>
    <property type="match status" value="1"/>
</dbReference>
<evidence type="ECO:0000256" key="7">
    <source>
        <dbReference type="ARBA" id="ARBA00038411"/>
    </source>
</evidence>